<protein>
    <submittedName>
        <fullName evidence="1">Uncharacterized protein</fullName>
    </submittedName>
</protein>
<name>A0ABW4FY17_9PSEU</name>
<reference evidence="2" key="1">
    <citation type="journal article" date="2019" name="Int. J. Syst. Evol. Microbiol.">
        <title>The Global Catalogue of Microorganisms (GCM) 10K type strain sequencing project: providing services to taxonomists for standard genome sequencing and annotation.</title>
        <authorList>
            <consortium name="The Broad Institute Genomics Platform"/>
            <consortium name="The Broad Institute Genome Sequencing Center for Infectious Disease"/>
            <person name="Wu L."/>
            <person name="Ma J."/>
        </authorList>
    </citation>
    <scope>NUCLEOTIDE SEQUENCE [LARGE SCALE GENOMIC DNA]</scope>
    <source>
        <strain evidence="2">JCM 12165</strain>
    </source>
</reference>
<evidence type="ECO:0000313" key="1">
    <source>
        <dbReference type="EMBL" id="MFD1533932.1"/>
    </source>
</evidence>
<proteinExistence type="predicted"/>
<gene>
    <name evidence="1" type="ORF">ACFSCY_31395</name>
</gene>
<keyword evidence="2" id="KW-1185">Reference proteome</keyword>
<sequence length="162" mass="16552">MGLLTRATALVGAVVAAAVIAGCGGSVADADRREPVATAPRPQTPFCAAAEANVEAIRPLNELLARGVVPPDELADTTAAVRSAGAAMVEAAPNEIRADVERTVRALDMQLDVLIANGGDAAAMNRDPELAAGLSSPEFAGAGDRVRAYVERTCTTTTATRR</sequence>
<dbReference type="EMBL" id="JBHUCP010000026">
    <property type="protein sequence ID" value="MFD1533932.1"/>
    <property type="molecule type" value="Genomic_DNA"/>
</dbReference>
<organism evidence="1 2">
    <name type="scientific">Pseudonocardia aurantiaca</name>
    <dbReference type="NCBI Taxonomy" id="75290"/>
    <lineage>
        <taxon>Bacteria</taxon>
        <taxon>Bacillati</taxon>
        <taxon>Actinomycetota</taxon>
        <taxon>Actinomycetes</taxon>
        <taxon>Pseudonocardiales</taxon>
        <taxon>Pseudonocardiaceae</taxon>
        <taxon>Pseudonocardia</taxon>
    </lineage>
</organism>
<comment type="caution">
    <text evidence="1">The sequence shown here is derived from an EMBL/GenBank/DDBJ whole genome shotgun (WGS) entry which is preliminary data.</text>
</comment>
<dbReference type="Proteomes" id="UP001597145">
    <property type="component" value="Unassembled WGS sequence"/>
</dbReference>
<evidence type="ECO:0000313" key="2">
    <source>
        <dbReference type="Proteomes" id="UP001597145"/>
    </source>
</evidence>
<dbReference type="RefSeq" id="WP_343977860.1">
    <property type="nucleotide sequence ID" value="NZ_BAAAJG010000009.1"/>
</dbReference>
<accession>A0ABW4FY17</accession>
<dbReference type="PROSITE" id="PS51257">
    <property type="entry name" value="PROKAR_LIPOPROTEIN"/>
    <property type="match status" value="1"/>
</dbReference>